<dbReference type="PRINTS" id="PR00368">
    <property type="entry name" value="FADPNR"/>
</dbReference>
<keyword evidence="5" id="KW-0520">NAD</keyword>
<evidence type="ECO:0000259" key="7">
    <source>
        <dbReference type="Pfam" id="PF22366"/>
    </source>
</evidence>
<feature type="domain" description="External alternative NADH-ubiquinone oxidoreductase-like C-terminal" evidence="7">
    <location>
        <begin position="426"/>
        <end position="488"/>
    </location>
</feature>
<evidence type="ECO:0000256" key="4">
    <source>
        <dbReference type="ARBA" id="ARBA00023002"/>
    </source>
</evidence>
<dbReference type="InterPro" id="IPR036188">
    <property type="entry name" value="FAD/NAD-bd_sf"/>
</dbReference>
<dbReference type="OrthoDB" id="3244603at2759"/>
<dbReference type="SUPFAM" id="SSF51905">
    <property type="entry name" value="FAD/NAD(P)-binding domain"/>
    <property type="match status" value="2"/>
</dbReference>
<dbReference type="Gene3D" id="3.50.50.100">
    <property type="match status" value="1"/>
</dbReference>
<evidence type="ECO:0000313" key="9">
    <source>
        <dbReference type="Proteomes" id="UP001151699"/>
    </source>
</evidence>
<protein>
    <submittedName>
        <fullName evidence="8">NADH dehydrogenase</fullName>
    </submittedName>
</protein>
<dbReference type="InterPro" id="IPR054585">
    <property type="entry name" value="NDH2-like_C"/>
</dbReference>
<dbReference type="AlphaFoldDB" id="A0A9Q0RWB2"/>
<dbReference type="InterPro" id="IPR023753">
    <property type="entry name" value="FAD/NAD-binding_dom"/>
</dbReference>
<evidence type="ECO:0000259" key="6">
    <source>
        <dbReference type="Pfam" id="PF07992"/>
    </source>
</evidence>
<dbReference type="InterPro" id="IPR045024">
    <property type="entry name" value="NDH-2"/>
</dbReference>
<dbReference type="Pfam" id="PF22366">
    <property type="entry name" value="NDH2_C"/>
    <property type="match status" value="1"/>
</dbReference>
<evidence type="ECO:0000256" key="3">
    <source>
        <dbReference type="ARBA" id="ARBA00022827"/>
    </source>
</evidence>
<dbReference type="PANTHER" id="PTHR43706">
    <property type="entry name" value="NADH DEHYDROGENASE"/>
    <property type="match status" value="1"/>
</dbReference>
<name>A0A9Q0RWB2_9DIPT</name>
<evidence type="ECO:0000313" key="8">
    <source>
        <dbReference type="EMBL" id="KAJ6634797.1"/>
    </source>
</evidence>
<dbReference type="Proteomes" id="UP001151699">
    <property type="component" value="Chromosome C"/>
</dbReference>
<keyword evidence="4" id="KW-0560">Oxidoreductase</keyword>
<dbReference type="EMBL" id="WJQU01000004">
    <property type="protein sequence ID" value="KAJ6634797.1"/>
    <property type="molecule type" value="Genomic_DNA"/>
</dbReference>
<keyword evidence="2" id="KW-0285">Flavoprotein</keyword>
<dbReference type="GO" id="GO:0005739">
    <property type="term" value="C:mitochondrion"/>
    <property type="evidence" value="ECO:0007669"/>
    <property type="project" value="TreeGrafter"/>
</dbReference>
<keyword evidence="3" id="KW-0274">FAD</keyword>
<keyword evidence="9" id="KW-1185">Reference proteome</keyword>
<proteinExistence type="inferred from homology"/>
<dbReference type="GO" id="GO:0003954">
    <property type="term" value="F:NADH dehydrogenase activity"/>
    <property type="evidence" value="ECO:0007669"/>
    <property type="project" value="InterPro"/>
</dbReference>
<feature type="domain" description="FAD/NAD(P)-binding" evidence="6">
    <location>
        <begin position="67"/>
        <end position="395"/>
    </location>
</feature>
<accession>A0A9Q0RWB2</accession>
<reference evidence="8" key="1">
    <citation type="submission" date="2022-07" db="EMBL/GenBank/DDBJ databases">
        <authorList>
            <person name="Trinca V."/>
            <person name="Uliana J.V.C."/>
            <person name="Torres T.T."/>
            <person name="Ward R.J."/>
            <person name="Monesi N."/>
        </authorList>
    </citation>
    <scope>NUCLEOTIDE SEQUENCE</scope>
    <source>
        <strain evidence="8">HSMRA1968</strain>
        <tissue evidence="8">Whole embryos</tissue>
    </source>
</reference>
<evidence type="ECO:0000256" key="2">
    <source>
        <dbReference type="ARBA" id="ARBA00022630"/>
    </source>
</evidence>
<dbReference type="PANTHER" id="PTHR43706:SF13">
    <property type="entry name" value="NADH DEHYDROGENASE-RELATED"/>
    <property type="match status" value="1"/>
</dbReference>
<evidence type="ECO:0000256" key="1">
    <source>
        <dbReference type="ARBA" id="ARBA00005272"/>
    </source>
</evidence>
<comment type="similarity">
    <text evidence="1">Belongs to the NADH dehydrogenase family.</text>
</comment>
<comment type="caution">
    <text evidence="8">The sequence shown here is derived from an EMBL/GenBank/DDBJ whole genome shotgun (WGS) entry which is preliminary data.</text>
</comment>
<sequence length="508" mass="57752">MISVTPGMIIARHMTVTSKKSLRLISTLTRRPNNNSSIVQTSWKTRFFDNNIESYRGIRSLGRVQGRVTILGSGWAGFKLVREIDKKNYQVVSVSPRNHFVFTPLLASTSVGTLEFRCITEPVRGYSSDVEYHQAWCDEVDFKKNKISCTLNLPQVSSPSSTIDLTFDHLIIAVGAYSNTFGIKGVKEHAFFLKEVADARRIRTRVLECFEHADMARTDNERNGILHFAVVGGGPTGVEFSSELHDFIREDCSRIFPSLMDHVTIAVYDVAPTILGSFDKSLSEYCMTKFRRRSIEVRTGTVVKEVRERKLILEDGKEIPFGCLVWSTGLTENPMTASLEGKVLKSTNRRILTDKYLRVLTPEGTPMPNVYALGDCATIKDHQLPQTAQVANQQAIYLRKALNKLAKRPELNFTDVTEPFVFKNFGAMAYIGNWEAVVDMTNINEKAKKSGTFAWIFWRSSYLTMSVSIRNKMLIPMYWFMTWIFGRDISSFQDYDRQKRVDSANKPK</sequence>
<evidence type="ECO:0000256" key="5">
    <source>
        <dbReference type="ARBA" id="ARBA00023027"/>
    </source>
</evidence>
<organism evidence="8 9">
    <name type="scientific">Pseudolycoriella hygida</name>
    <dbReference type="NCBI Taxonomy" id="35572"/>
    <lineage>
        <taxon>Eukaryota</taxon>
        <taxon>Metazoa</taxon>
        <taxon>Ecdysozoa</taxon>
        <taxon>Arthropoda</taxon>
        <taxon>Hexapoda</taxon>
        <taxon>Insecta</taxon>
        <taxon>Pterygota</taxon>
        <taxon>Neoptera</taxon>
        <taxon>Endopterygota</taxon>
        <taxon>Diptera</taxon>
        <taxon>Nematocera</taxon>
        <taxon>Sciaroidea</taxon>
        <taxon>Sciaridae</taxon>
        <taxon>Pseudolycoriella</taxon>
    </lineage>
</organism>
<dbReference type="Pfam" id="PF07992">
    <property type="entry name" value="Pyr_redox_2"/>
    <property type="match status" value="1"/>
</dbReference>
<gene>
    <name evidence="8" type="ORF">Bhyg_13377</name>
</gene>